<gene>
    <name evidence="2" type="ORF">FCALED_LOCUS6863</name>
</gene>
<name>A0A9N9FZ73_9GLOM</name>
<sequence>MVIFISTFPNASYQVHILKGTTRFVSGLLYKSAYGDFDVVIHPKRKPNKWTANIEHATPAQRLLLTIKTFVKSSAYSCQINISSLLYSSRRHQNLSQIGRFQMCASFMLLAMTRSVPSFSCGSTDLDRDESKAVIKHLMAEINFVKMLLPQQRQKWQRRLFILTVIWLLGVLGIIEVKKEDFMKGFAQVSVHMESSLSHKRKADEIDNGQDVDRIFGILSELVIVMYKDEKLQAKVEKAQKPMEASQSGAK</sequence>
<keyword evidence="1" id="KW-0472">Membrane</keyword>
<dbReference type="OrthoDB" id="2414517at2759"/>
<feature type="non-terminal residue" evidence="2">
    <location>
        <position position="251"/>
    </location>
</feature>
<dbReference type="Proteomes" id="UP000789570">
    <property type="component" value="Unassembled WGS sequence"/>
</dbReference>
<keyword evidence="1" id="KW-1133">Transmembrane helix</keyword>
<reference evidence="2" key="1">
    <citation type="submission" date="2021-06" db="EMBL/GenBank/DDBJ databases">
        <authorList>
            <person name="Kallberg Y."/>
            <person name="Tangrot J."/>
            <person name="Rosling A."/>
        </authorList>
    </citation>
    <scope>NUCLEOTIDE SEQUENCE</scope>
    <source>
        <strain evidence="2">UK204</strain>
    </source>
</reference>
<dbReference type="AlphaFoldDB" id="A0A9N9FZ73"/>
<proteinExistence type="predicted"/>
<keyword evidence="3" id="KW-1185">Reference proteome</keyword>
<evidence type="ECO:0000256" key="1">
    <source>
        <dbReference type="SAM" id="Phobius"/>
    </source>
</evidence>
<comment type="caution">
    <text evidence="2">The sequence shown here is derived from an EMBL/GenBank/DDBJ whole genome shotgun (WGS) entry which is preliminary data.</text>
</comment>
<accession>A0A9N9FZ73</accession>
<evidence type="ECO:0000313" key="3">
    <source>
        <dbReference type="Proteomes" id="UP000789570"/>
    </source>
</evidence>
<protein>
    <submittedName>
        <fullName evidence="2">1057_t:CDS:1</fullName>
    </submittedName>
</protein>
<feature type="transmembrane region" description="Helical" evidence="1">
    <location>
        <begin position="156"/>
        <end position="175"/>
    </location>
</feature>
<dbReference type="EMBL" id="CAJVPQ010001709">
    <property type="protein sequence ID" value="CAG8566242.1"/>
    <property type="molecule type" value="Genomic_DNA"/>
</dbReference>
<organism evidence="2 3">
    <name type="scientific">Funneliformis caledonium</name>
    <dbReference type="NCBI Taxonomy" id="1117310"/>
    <lineage>
        <taxon>Eukaryota</taxon>
        <taxon>Fungi</taxon>
        <taxon>Fungi incertae sedis</taxon>
        <taxon>Mucoromycota</taxon>
        <taxon>Glomeromycotina</taxon>
        <taxon>Glomeromycetes</taxon>
        <taxon>Glomerales</taxon>
        <taxon>Glomeraceae</taxon>
        <taxon>Funneliformis</taxon>
    </lineage>
</organism>
<evidence type="ECO:0000313" key="2">
    <source>
        <dbReference type="EMBL" id="CAG8566242.1"/>
    </source>
</evidence>
<keyword evidence="1" id="KW-0812">Transmembrane</keyword>